<comment type="caution">
    <text evidence="3">The sequence shown here is derived from an EMBL/GenBank/DDBJ whole genome shotgun (WGS) entry which is preliminary data.</text>
</comment>
<dbReference type="RefSeq" id="WP_346115033.1">
    <property type="nucleotide sequence ID" value="NZ_BAAAMU010000195.1"/>
</dbReference>
<protein>
    <submittedName>
        <fullName evidence="3">Polyphosphate polymerase domain-containing protein</fullName>
    </submittedName>
</protein>
<accession>A0ABN2HV90</accession>
<feature type="domain" description="VTC" evidence="2">
    <location>
        <begin position="39"/>
        <end position="265"/>
    </location>
</feature>
<evidence type="ECO:0000259" key="2">
    <source>
        <dbReference type="Pfam" id="PF09359"/>
    </source>
</evidence>
<evidence type="ECO:0000313" key="4">
    <source>
        <dbReference type="Proteomes" id="UP001500064"/>
    </source>
</evidence>
<proteinExistence type="predicted"/>
<dbReference type="Gene3D" id="3.20.100.30">
    <property type="entry name" value="VTC, catalytic tunnel domain"/>
    <property type="match status" value="1"/>
</dbReference>
<dbReference type="CDD" id="cd07750">
    <property type="entry name" value="PolyPPase_VTC_like"/>
    <property type="match status" value="1"/>
</dbReference>
<dbReference type="Pfam" id="PF09359">
    <property type="entry name" value="VTC"/>
    <property type="match status" value="1"/>
</dbReference>
<name>A0ABN2HV90_9ACTN</name>
<sequence>MLRGFRRRAVSADRPALPRQTPGEAGHALRSPSRLHAFNRYEIKYLVDARTAGELRQEIEGLLDRDRHSGDAGYGVWSVYYDTRRLRFYWEKIEGLKFRRKLRVRHYGDRFAVTPDTPVHVEIKQRVNRVTQKRRVRLPYRDALLLCDGRELVEHEPSERGFLEEVLDLVCRLDLRATAMTGYQRHAYVGRGADVGLRVTFDQRVRGRDRDFHLAADAENRLIVPAGKTIVEVKANERVPYWLTDLTAKRNLQVIRVSKYCQSVEAYGLAPRSIFHIPGHDLDPLYDPRPDFDLNHGRASALAAPPEA</sequence>
<dbReference type="Proteomes" id="UP001500064">
    <property type="component" value="Unassembled WGS sequence"/>
</dbReference>
<dbReference type="InterPro" id="IPR018966">
    <property type="entry name" value="VTC_domain"/>
</dbReference>
<reference evidence="3 4" key="1">
    <citation type="journal article" date="2019" name="Int. J. Syst. Evol. Microbiol.">
        <title>The Global Catalogue of Microorganisms (GCM) 10K type strain sequencing project: providing services to taxonomists for standard genome sequencing and annotation.</title>
        <authorList>
            <consortium name="The Broad Institute Genomics Platform"/>
            <consortium name="The Broad Institute Genome Sequencing Center for Infectious Disease"/>
            <person name="Wu L."/>
            <person name="Ma J."/>
        </authorList>
    </citation>
    <scope>NUCLEOTIDE SEQUENCE [LARGE SCALE GENOMIC DNA]</scope>
    <source>
        <strain evidence="3 4">JCM 13929</strain>
    </source>
</reference>
<dbReference type="InterPro" id="IPR042267">
    <property type="entry name" value="VTC_sf"/>
</dbReference>
<gene>
    <name evidence="3" type="ORF">GCM10009733_107070</name>
</gene>
<feature type="region of interest" description="Disordered" evidence="1">
    <location>
        <begin position="1"/>
        <end position="29"/>
    </location>
</feature>
<evidence type="ECO:0000313" key="3">
    <source>
        <dbReference type="EMBL" id="GAA1693830.1"/>
    </source>
</evidence>
<evidence type="ECO:0000256" key="1">
    <source>
        <dbReference type="SAM" id="MobiDB-lite"/>
    </source>
</evidence>
<dbReference type="EMBL" id="BAAAMU010000195">
    <property type="protein sequence ID" value="GAA1693830.1"/>
    <property type="molecule type" value="Genomic_DNA"/>
</dbReference>
<organism evidence="3 4">
    <name type="scientific">Nonomuraea maheshkhaliensis</name>
    <dbReference type="NCBI Taxonomy" id="419590"/>
    <lineage>
        <taxon>Bacteria</taxon>
        <taxon>Bacillati</taxon>
        <taxon>Actinomycetota</taxon>
        <taxon>Actinomycetes</taxon>
        <taxon>Streptosporangiales</taxon>
        <taxon>Streptosporangiaceae</taxon>
        <taxon>Nonomuraea</taxon>
    </lineage>
</organism>
<keyword evidence="4" id="KW-1185">Reference proteome</keyword>